<feature type="region of interest" description="Disordered" evidence="1">
    <location>
        <begin position="146"/>
        <end position="172"/>
    </location>
</feature>
<dbReference type="Proteomes" id="UP001233271">
    <property type="component" value="Chromosome 1"/>
</dbReference>
<proteinExistence type="predicted"/>
<dbReference type="KEGG" id="ccac:CcaHIS019_0103470"/>
<evidence type="ECO:0000256" key="1">
    <source>
        <dbReference type="SAM" id="MobiDB-lite"/>
    </source>
</evidence>
<feature type="compositionally biased region" description="Pro residues" evidence="1">
    <location>
        <begin position="109"/>
        <end position="121"/>
    </location>
</feature>
<feature type="region of interest" description="Disordered" evidence="1">
    <location>
        <begin position="1"/>
        <end position="121"/>
    </location>
</feature>
<dbReference type="RefSeq" id="XP_060452895.1">
    <property type="nucleotide sequence ID" value="XM_060599311.1"/>
</dbReference>
<name>A0AA48I148_9TREE</name>
<feature type="compositionally biased region" description="Basic and acidic residues" evidence="1">
    <location>
        <begin position="48"/>
        <end position="67"/>
    </location>
</feature>
<dbReference type="GeneID" id="85491500"/>
<protein>
    <submittedName>
        <fullName evidence="2">Uncharacterized protein</fullName>
    </submittedName>
</protein>
<sequence length="284" mass="31291">MSKGLTRGDGLHIAWGKKSGKVSGGAPLDVMGGQSEKQVDAAGGKSQSADKGKSVEKTDKTKPDGKARQTGPRPQPKVDPPAPLPIPVPEPVEGYYYPSIPASQERNHLPPPPQQPQPPRQPLLARLFPCIFAQPIALGQEQERWEYYPPVPPPPKGRQNRAPSPASERSWTHHDSYFPSFEPEVVQHTSFFPKFEAFKSRSQARAEAAAAQHAQRTGHLVSVHYPDLPAFAEYVKAKAEWKETQWGAQNWTGFGWAGERLPNAQGQFFSAPIPEGEAMSWRDP</sequence>
<gene>
    <name evidence="2" type="ORF">CcaverHIS019_0103470</name>
</gene>
<reference evidence="2" key="1">
    <citation type="journal article" date="2023" name="BMC Genomics">
        <title>Chromosome-level genome assemblies of Cutaneotrichosporon spp. (Trichosporonales, Basidiomycota) reveal imbalanced evolution between nucleotide sequences and chromosome synteny.</title>
        <authorList>
            <person name="Kobayashi Y."/>
            <person name="Kayamori A."/>
            <person name="Aoki K."/>
            <person name="Shiwa Y."/>
            <person name="Matsutani M."/>
            <person name="Fujita N."/>
            <person name="Sugita T."/>
            <person name="Iwasaki W."/>
            <person name="Tanaka N."/>
            <person name="Takashima M."/>
        </authorList>
    </citation>
    <scope>NUCLEOTIDE SEQUENCE</scope>
    <source>
        <strain evidence="2">HIS019</strain>
    </source>
</reference>
<organism evidence="2 3">
    <name type="scientific">Cutaneotrichosporon cavernicola</name>
    <dbReference type="NCBI Taxonomy" id="279322"/>
    <lineage>
        <taxon>Eukaryota</taxon>
        <taxon>Fungi</taxon>
        <taxon>Dikarya</taxon>
        <taxon>Basidiomycota</taxon>
        <taxon>Agaricomycotina</taxon>
        <taxon>Tremellomycetes</taxon>
        <taxon>Trichosporonales</taxon>
        <taxon>Trichosporonaceae</taxon>
        <taxon>Cutaneotrichosporon</taxon>
    </lineage>
</organism>
<evidence type="ECO:0000313" key="2">
    <source>
        <dbReference type="EMBL" id="BEI87629.1"/>
    </source>
</evidence>
<accession>A0AA48I148</accession>
<keyword evidence="3" id="KW-1185">Reference proteome</keyword>
<dbReference type="AlphaFoldDB" id="A0AA48I148"/>
<dbReference type="EMBL" id="AP028212">
    <property type="protein sequence ID" value="BEI87629.1"/>
    <property type="molecule type" value="Genomic_DNA"/>
</dbReference>
<feature type="compositionally biased region" description="Pro residues" evidence="1">
    <location>
        <begin position="73"/>
        <end position="90"/>
    </location>
</feature>
<evidence type="ECO:0000313" key="3">
    <source>
        <dbReference type="Proteomes" id="UP001233271"/>
    </source>
</evidence>